<dbReference type="InterPro" id="IPR043504">
    <property type="entry name" value="Peptidase_S1_PA_chymotrypsin"/>
</dbReference>
<keyword evidence="5 6" id="KW-0720">Serine protease</keyword>
<evidence type="ECO:0000256" key="4">
    <source>
        <dbReference type="ARBA" id="ARBA00022801"/>
    </source>
</evidence>
<dbReference type="InterPro" id="IPR050966">
    <property type="entry name" value="Glutamyl_endopeptidase"/>
</dbReference>
<dbReference type="OrthoDB" id="267336at2"/>
<dbReference type="GO" id="GO:0004252">
    <property type="term" value="F:serine-type endopeptidase activity"/>
    <property type="evidence" value="ECO:0007669"/>
    <property type="project" value="InterPro"/>
</dbReference>
<dbReference type="PRINTS" id="PR00839">
    <property type="entry name" value="V8PROTEASE"/>
</dbReference>
<dbReference type="PROSITE" id="PS00134">
    <property type="entry name" value="TRYPSIN_HIS"/>
    <property type="match status" value="1"/>
</dbReference>
<evidence type="ECO:0000256" key="2">
    <source>
        <dbReference type="ARBA" id="ARBA00022670"/>
    </source>
</evidence>
<dbReference type="InterPro" id="IPR009003">
    <property type="entry name" value="Peptidase_S1_PA"/>
</dbReference>
<sequence>MTKLTNALIASALLSTAMWTVPVFAADPGSASAGNGESMRDVTSGDFKAGRAKPITTPKLTDEDSRAAPLADEKAAVKSYGIVGRSADGKEIKIEPSEALRELIIKELNAPANGADGAERKTEDPGLGEGEAGRQVFGPDDREQVRNTKTYPFSAIGYLEAKSAKTGSYGSCSATLIGPRTVLTAAHCLYSHEDKDWLSEYLFVPGLNGSTADDAPFGAFTYESAYVLQGFIDNYQGYYGSVIPWDLGIITLKQDVGTNLGWLGYANYDDLGDFTANLVGYPGDKPMGTMWKASCEVHAENIAPEYFQYDCDTFPGSSGSSVYAYDTKSKQRIITGVNVAESPDANTAVRLNAANVQWINSLYK</sequence>
<feature type="region of interest" description="Disordered" evidence="7">
    <location>
        <begin position="113"/>
        <end position="134"/>
    </location>
</feature>
<feature type="region of interest" description="Disordered" evidence="7">
    <location>
        <begin position="29"/>
        <end position="68"/>
    </location>
</feature>
<dbReference type="PANTHER" id="PTHR15462:SF8">
    <property type="entry name" value="SERINE PROTEASE"/>
    <property type="match status" value="1"/>
</dbReference>
<evidence type="ECO:0000256" key="6">
    <source>
        <dbReference type="RuleBase" id="RU004296"/>
    </source>
</evidence>
<dbReference type="AlphaFoldDB" id="A0A1A5IWS5"/>
<keyword evidence="4 6" id="KW-0378">Hydrolase</keyword>
<dbReference type="PANTHER" id="PTHR15462">
    <property type="entry name" value="SERINE PROTEASE"/>
    <property type="match status" value="1"/>
</dbReference>
<feature type="signal peptide" evidence="6">
    <location>
        <begin position="1"/>
        <end position="25"/>
    </location>
</feature>
<dbReference type="EC" id="3.4.21.-" evidence="6"/>
<proteinExistence type="inferred from homology"/>
<evidence type="ECO:0000256" key="7">
    <source>
        <dbReference type="SAM" id="MobiDB-lite"/>
    </source>
</evidence>
<evidence type="ECO:0000256" key="5">
    <source>
        <dbReference type="ARBA" id="ARBA00022825"/>
    </source>
</evidence>
<dbReference type="Gene3D" id="2.40.10.10">
    <property type="entry name" value="Trypsin-like serine proteases"/>
    <property type="match status" value="2"/>
</dbReference>
<feature type="chain" id="PRO_5008444895" description="Serine protease" evidence="6">
    <location>
        <begin position="26"/>
        <end position="364"/>
    </location>
</feature>
<evidence type="ECO:0000256" key="1">
    <source>
        <dbReference type="ARBA" id="ARBA00008764"/>
    </source>
</evidence>
<keyword evidence="3 6" id="KW-0732">Signal</keyword>
<accession>A0A1A5IWS5</accession>
<dbReference type="RefSeq" id="WP_032931731.1">
    <property type="nucleotide sequence ID" value="NZ_LZTH01000001.1"/>
</dbReference>
<keyword evidence="2 6" id="KW-0645">Protease</keyword>
<dbReference type="GeneID" id="66682000"/>
<evidence type="ECO:0000313" key="8">
    <source>
        <dbReference type="EMBL" id="OBP83580.1"/>
    </source>
</evidence>
<protein>
    <recommendedName>
        <fullName evidence="6">Serine protease</fullName>
        <ecNumber evidence="6">3.4.21.-</ecNumber>
    </recommendedName>
</protein>
<dbReference type="Proteomes" id="UP000093748">
    <property type="component" value="Unassembled WGS sequence"/>
</dbReference>
<dbReference type="InterPro" id="IPR008256">
    <property type="entry name" value="Peptidase_S1B"/>
</dbReference>
<evidence type="ECO:0000256" key="3">
    <source>
        <dbReference type="ARBA" id="ARBA00022729"/>
    </source>
</evidence>
<comment type="caution">
    <text evidence="8">The sequence shown here is derived from an EMBL/GenBank/DDBJ whole genome shotgun (WGS) entry which is preliminary data.</text>
</comment>
<dbReference type="Pfam" id="PF13365">
    <property type="entry name" value="Trypsin_2"/>
    <property type="match status" value="1"/>
</dbReference>
<dbReference type="InterPro" id="IPR018114">
    <property type="entry name" value="TRYPSIN_HIS"/>
</dbReference>
<dbReference type="EMBL" id="LZTJ01000001">
    <property type="protein sequence ID" value="OBP83580.1"/>
    <property type="molecule type" value="Genomic_DNA"/>
</dbReference>
<comment type="similarity">
    <text evidence="1 6">Belongs to the peptidase S1B family.</text>
</comment>
<reference evidence="9" key="1">
    <citation type="submission" date="2016-06" db="EMBL/GenBank/DDBJ databases">
        <title>NZP2037 Pacbio-Illumina hybrid assembly.</title>
        <authorList>
            <person name="Ramsay J.P."/>
        </authorList>
    </citation>
    <scope>NUCLEOTIDE SEQUENCE [LARGE SCALE GENOMIC DNA]</scope>
    <source>
        <strain evidence="9">R7ANS::ICEMlSym2042</strain>
    </source>
</reference>
<dbReference type="GO" id="GO:0006508">
    <property type="term" value="P:proteolysis"/>
    <property type="evidence" value="ECO:0007669"/>
    <property type="project" value="UniProtKB-KW"/>
</dbReference>
<organism evidence="8 9">
    <name type="scientific">Rhizobium loti</name>
    <name type="common">Mesorhizobium loti</name>
    <dbReference type="NCBI Taxonomy" id="381"/>
    <lineage>
        <taxon>Bacteria</taxon>
        <taxon>Pseudomonadati</taxon>
        <taxon>Pseudomonadota</taxon>
        <taxon>Alphaproteobacteria</taxon>
        <taxon>Hyphomicrobiales</taxon>
        <taxon>Phyllobacteriaceae</taxon>
        <taxon>Mesorhizobium</taxon>
    </lineage>
</organism>
<dbReference type="SUPFAM" id="SSF50494">
    <property type="entry name" value="Trypsin-like serine proteases"/>
    <property type="match status" value="1"/>
</dbReference>
<gene>
    <name evidence="8" type="ORF">BAE39_09055</name>
</gene>
<evidence type="ECO:0000313" key="9">
    <source>
        <dbReference type="Proteomes" id="UP000093748"/>
    </source>
</evidence>
<name>A0A1A5IWS5_RHILI</name>